<dbReference type="SUPFAM" id="SSF53474">
    <property type="entry name" value="alpha/beta-Hydrolases"/>
    <property type="match status" value="1"/>
</dbReference>
<sequence>MGFARQLNWAVVLLASLTIVANGLRVEISLPEEKGLLHGKLDGRVVLMFAPNGTDPLDDIEVDSTPNHMFGKNIFDFSAGDTITLSGGSGDANATATGVYGFPLVSMDDLPPGLYRVQAFLNPYDRAERSDGSIVRVKFPCGDGAPQVNGVGSLVTAATDVEVMVGGEEGSAAGPQTISLTFDTVTPVASFAGSEIGRCEQGNYADTERLKYVKIRSAKLSAFWDRDMYVGATVLLPAGYDTADTATSRPAPKLILVRFRHEAPFYDDSYGVNTANLGPYGDALNDELIPYLDATFRTIAAPYGRIQEGGSTGGWISAASVIFRPDLFGACFSSYPDSLSFQKHQDIALYSNTNAYRNDDGTRIGSIRKFSGEHNDTETILATVEQENHWELVFGTSSRSSLQWDAWNAVFGAQGLNGSPLEPWDKVTGEVYPESVAYWKEMGMDMAEYIAANWKTPTRNLGEALRGRLFVYVGTHDDYYLNEGVAAFARRVNGPDLGGPGWANITVTPGAKHGGNYQRREIWNYLELVTGWVRDHGPAGATPLTATAVSPQNRGNRFDEDVMRVGGRAAALARQADPIVEIQGGGSRKCGGSRIVGTVGRWDPGVRLEAQWVVDGVASGKPFAVKQGDVVRYAASNTQMKEGFGVRLRVHGTKRNYEDETRESKVVMVMARR</sequence>
<dbReference type="InterPro" id="IPR050583">
    <property type="entry name" value="Mycobacterial_A85_antigen"/>
</dbReference>
<dbReference type="Proteomes" id="UP001392437">
    <property type="component" value="Unassembled WGS sequence"/>
</dbReference>
<keyword evidence="1" id="KW-0732">Signal</keyword>
<evidence type="ECO:0000256" key="1">
    <source>
        <dbReference type="SAM" id="SignalP"/>
    </source>
</evidence>
<dbReference type="AlphaFoldDB" id="A0AAW0QE16"/>
<feature type="signal peptide" evidence="1">
    <location>
        <begin position="1"/>
        <end position="23"/>
    </location>
</feature>
<evidence type="ECO:0008006" key="4">
    <source>
        <dbReference type="Google" id="ProtNLM"/>
    </source>
</evidence>
<keyword evidence="3" id="KW-1185">Reference proteome</keyword>
<evidence type="ECO:0000313" key="2">
    <source>
        <dbReference type="EMBL" id="KAK8101445.1"/>
    </source>
</evidence>
<dbReference type="PANTHER" id="PTHR48098">
    <property type="entry name" value="ENTEROCHELIN ESTERASE-RELATED"/>
    <property type="match status" value="1"/>
</dbReference>
<organism evidence="2 3">
    <name type="scientific">Apiospora kogelbergensis</name>
    <dbReference type="NCBI Taxonomy" id="1337665"/>
    <lineage>
        <taxon>Eukaryota</taxon>
        <taxon>Fungi</taxon>
        <taxon>Dikarya</taxon>
        <taxon>Ascomycota</taxon>
        <taxon>Pezizomycotina</taxon>
        <taxon>Sordariomycetes</taxon>
        <taxon>Xylariomycetidae</taxon>
        <taxon>Amphisphaeriales</taxon>
        <taxon>Apiosporaceae</taxon>
        <taxon>Apiospora</taxon>
    </lineage>
</organism>
<accession>A0AAW0QE16</accession>
<gene>
    <name evidence="2" type="ORF">PG999_011819</name>
</gene>
<dbReference type="EMBL" id="JAQQWP010000009">
    <property type="protein sequence ID" value="KAK8101445.1"/>
    <property type="molecule type" value="Genomic_DNA"/>
</dbReference>
<comment type="caution">
    <text evidence="2">The sequence shown here is derived from an EMBL/GenBank/DDBJ whole genome shotgun (WGS) entry which is preliminary data.</text>
</comment>
<dbReference type="InterPro" id="IPR029058">
    <property type="entry name" value="AB_hydrolase_fold"/>
</dbReference>
<reference evidence="2 3" key="1">
    <citation type="submission" date="2023-01" db="EMBL/GenBank/DDBJ databases">
        <title>Analysis of 21 Apiospora genomes using comparative genomics revels a genus with tremendous synthesis potential of carbohydrate active enzymes and secondary metabolites.</title>
        <authorList>
            <person name="Sorensen T."/>
        </authorList>
    </citation>
    <scope>NUCLEOTIDE SEQUENCE [LARGE SCALE GENOMIC DNA]</scope>
    <source>
        <strain evidence="2 3">CBS 117206</strain>
    </source>
</reference>
<proteinExistence type="predicted"/>
<feature type="chain" id="PRO_5043564555" description="Esterase" evidence="1">
    <location>
        <begin position="24"/>
        <end position="673"/>
    </location>
</feature>
<dbReference type="Gene3D" id="3.40.50.1820">
    <property type="entry name" value="alpha/beta hydrolase"/>
    <property type="match status" value="1"/>
</dbReference>
<name>A0AAW0QE16_9PEZI</name>
<dbReference type="PANTHER" id="PTHR48098:SF3">
    <property type="entry name" value="IRON(III) ENTEROBACTIN ESTERASE"/>
    <property type="match status" value="1"/>
</dbReference>
<protein>
    <recommendedName>
        <fullName evidence="4">Esterase</fullName>
    </recommendedName>
</protein>
<evidence type="ECO:0000313" key="3">
    <source>
        <dbReference type="Proteomes" id="UP001392437"/>
    </source>
</evidence>